<protein>
    <recommendedName>
        <fullName evidence="4">Alpha/beta hydrolase</fullName>
    </recommendedName>
</protein>
<dbReference type="InterPro" id="IPR029058">
    <property type="entry name" value="AB_hydrolase_fold"/>
</dbReference>
<evidence type="ECO:0008006" key="4">
    <source>
        <dbReference type="Google" id="ProtNLM"/>
    </source>
</evidence>
<accession>A0A6M4GTU3</accession>
<proteinExistence type="predicted"/>
<evidence type="ECO:0000313" key="3">
    <source>
        <dbReference type="Proteomes" id="UP000501534"/>
    </source>
</evidence>
<reference evidence="2 3" key="1">
    <citation type="submission" date="2020-04" db="EMBL/GenBank/DDBJ databases">
        <title>Usitatibacter rugosus gen. nov., sp. nov. and Usitatibacter palustris sp. nov., novel members of Usitatibacteraceae fam. nov. within the order Nitrosomonadales isolated from soil.</title>
        <authorList>
            <person name="Huber K.J."/>
            <person name="Neumann-Schaal M."/>
            <person name="Geppert A."/>
            <person name="Luckner M."/>
            <person name="Wanner G."/>
            <person name="Overmann J."/>
        </authorList>
    </citation>
    <scope>NUCLEOTIDE SEQUENCE [LARGE SCALE GENOMIC DNA]</scope>
    <source>
        <strain evidence="2 3">0125_3</strain>
    </source>
</reference>
<dbReference type="SUPFAM" id="SSF53474">
    <property type="entry name" value="alpha/beta-Hydrolases"/>
    <property type="match status" value="1"/>
</dbReference>
<keyword evidence="1" id="KW-0732">Signal</keyword>
<evidence type="ECO:0000256" key="1">
    <source>
        <dbReference type="SAM" id="SignalP"/>
    </source>
</evidence>
<dbReference type="Proteomes" id="UP000501534">
    <property type="component" value="Chromosome"/>
</dbReference>
<sequence length="292" mass="32606">MKTLMRIVLALAFAGVTASAVAATPVPGGKWSYVFTDRKGNADRPIRVYTYRPKACDSTCPIWFVMHGVKRNASHYRDIWVDLADRYKFLVIAPEFAQKDYPKAAWYNLGGVTETDNPEKWTYAAIDHLFEEMRDGQADYRIFGHSAGGQFVERMLLLRPQSKASLYAAGNPGWHLLPEWRKDKGVETSYPFSLIGSKSGEAQVRDAFSRKFILLLGEKDTDPDDENLVKTDGAMKQGATRVERGENFFKAATRVSADVGAKLNWELVEVPDVAHDATGMSNALGAQLYGKR</sequence>
<dbReference type="AlphaFoldDB" id="A0A6M4GTU3"/>
<gene>
    <name evidence="2" type="ORF">DSM104443_00975</name>
</gene>
<dbReference type="EMBL" id="CP053069">
    <property type="protein sequence ID" value="QJR09924.1"/>
    <property type="molecule type" value="Genomic_DNA"/>
</dbReference>
<feature type="chain" id="PRO_5026844778" description="Alpha/beta hydrolase" evidence="1">
    <location>
        <begin position="23"/>
        <end position="292"/>
    </location>
</feature>
<dbReference type="KEGG" id="uru:DSM104443_00975"/>
<keyword evidence="3" id="KW-1185">Reference proteome</keyword>
<organism evidence="2 3">
    <name type="scientific">Usitatibacter rugosus</name>
    <dbReference type="NCBI Taxonomy" id="2732067"/>
    <lineage>
        <taxon>Bacteria</taxon>
        <taxon>Pseudomonadati</taxon>
        <taxon>Pseudomonadota</taxon>
        <taxon>Betaproteobacteria</taxon>
        <taxon>Nitrosomonadales</taxon>
        <taxon>Usitatibacteraceae</taxon>
        <taxon>Usitatibacter</taxon>
    </lineage>
</organism>
<feature type="signal peptide" evidence="1">
    <location>
        <begin position="1"/>
        <end position="22"/>
    </location>
</feature>
<evidence type="ECO:0000313" key="2">
    <source>
        <dbReference type="EMBL" id="QJR09924.1"/>
    </source>
</evidence>
<dbReference type="Gene3D" id="3.40.50.1820">
    <property type="entry name" value="alpha/beta hydrolase"/>
    <property type="match status" value="1"/>
</dbReference>
<name>A0A6M4GTU3_9PROT</name>